<dbReference type="Proteomes" id="UP000298781">
    <property type="component" value="Chromosome"/>
</dbReference>
<gene>
    <name evidence="10" type="ORF">E8M01_04435</name>
</gene>
<keyword evidence="4 10" id="KW-0808">Transferase</keyword>
<evidence type="ECO:0000256" key="3">
    <source>
        <dbReference type="ARBA" id="ARBA00022676"/>
    </source>
</evidence>
<reference evidence="10 11" key="1">
    <citation type="submission" date="2019-04" db="EMBL/GenBank/DDBJ databases">
        <title>Phreatobacter aquaticus sp. nov.</title>
        <authorList>
            <person name="Choi A."/>
        </authorList>
    </citation>
    <scope>NUCLEOTIDE SEQUENCE [LARGE SCALE GENOMIC DNA]</scope>
    <source>
        <strain evidence="10 11">KCTC 52518</strain>
    </source>
</reference>
<dbReference type="InterPro" id="IPR038731">
    <property type="entry name" value="RgtA/B/C-like"/>
</dbReference>
<dbReference type="RefSeq" id="WP_136959006.1">
    <property type="nucleotide sequence ID" value="NZ_CP039690.1"/>
</dbReference>
<dbReference type="Pfam" id="PF13231">
    <property type="entry name" value="PMT_2"/>
    <property type="match status" value="1"/>
</dbReference>
<dbReference type="KEGG" id="pstg:E8M01_04435"/>
<comment type="subcellular location">
    <subcellularLocation>
        <location evidence="1">Cell membrane</location>
        <topology evidence="1">Multi-pass membrane protein</topology>
    </subcellularLocation>
</comment>
<feature type="transmembrane region" description="Helical" evidence="8">
    <location>
        <begin position="325"/>
        <end position="345"/>
    </location>
</feature>
<keyword evidence="2" id="KW-1003">Cell membrane</keyword>
<feature type="transmembrane region" description="Helical" evidence="8">
    <location>
        <begin position="381"/>
        <end position="398"/>
    </location>
</feature>
<evidence type="ECO:0000256" key="2">
    <source>
        <dbReference type="ARBA" id="ARBA00022475"/>
    </source>
</evidence>
<evidence type="ECO:0000313" key="10">
    <source>
        <dbReference type="EMBL" id="QCI63548.1"/>
    </source>
</evidence>
<sequence>MSLNDSYAVPLDGHAATAVASGATFTALPTGSRTIGQLLIERGTMLFWSLVGLHAAIAVAAPAFGFITLPRDTLEGFIWGRTFQWGFSKHPPLQAWILGLTEWLAPSAIWLAYLYAQICVVITLWAVWRLGRSILGERQGLIAALLTLFGVHYYGPSMATFTPDTLSAPLWALTGLFWWRAVVEERPRAWYGFALAVAFSIYAKYVVLLLVGVLGIFTLATPRGRAALRRRDPWLAALICLVLAAPHLNWVVDTSFSTFGYAFSHGEKATSIVIRLYFCLAFLAAQISQHGMLIVLLLVAVGFGRLRPRAELVVDGRRVPAFEQAALLTMAFAPIAVALVVNFAVGGEFRQGRGTALFAFSGIAALMLIGPRLELGRLRLAAVLALLVIVVLPVGNAFHHHARLAMGAGVVPTLYPAESLADQLTSRWRDDTDQPLRIVIGDRWHAGNVAFYSLDRPLILLDGDTRQAPWVTEEMLARYGGIIVWQPEDHEAFARLRLRFPALRAQGTVSAPSPLSYGPVTTLAYAIVPAELR</sequence>
<keyword evidence="6 8" id="KW-1133">Transmembrane helix</keyword>
<name>A0A4D7AXM8_9HYPH</name>
<evidence type="ECO:0000256" key="7">
    <source>
        <dbReference type="ARBA" id="ARBA00023136"/>
    </source>
</evidence>
<keyword evidence="3" id="KW-0328">Glycosyltransferase</keyword>
<evidence type="ECO:0000256" key="4">
    <source>
        <dbReference type="ARBA" id="ARBA00022679"/>
    </source>
</evidence>
<keyword evidence="11" id="KW-1185">Reference proteome</keyword>
<dbReference type="AlphaFoldDB" id="A0A4D7AXM8"/>
<keyword evidence="5 8" id="KW-0812">Transmembrane</keyword>
<feature type="transmembrane region" description="Helical" evidence="8">
    <location>
        <begin position="272"/>
        <end position="304"/>
    </location>
</feature>
<evidence type="ECO:0000259" key="9">
    <source>
        <dbReference type="Pfam" id="PF13231"/>
    </source>
</evidence>
<dbReference type="GO" id="GO:0009103">
    <property type="term" value="P:lipopolysaccharide biosynthetic process"/>
    <property type="evidence" value="ECO:0007669"/>
    <property type="project" value="UniProtKB-ARBA"/>
</dbReference>
<dbReference type="InterPro" id="IPR050297">
    <property type="entry name" value="LipidA_mod_glycosyltrf_83"/>
</dbReference>
<feature type="transmembrane region" description="Helical" evidence="8">
    <location>
        <begin position="108"/>
        <end position="128"/>
    </location>
</feature>
<evidence type="ECO:0000256" key="1">
    <source>
        <dbReference type="ARBA" id="ARBA00004651"/>
    </source>
</evidence>
<accession>A0A4D7AXM8</accession>
<feature type="transmembrane region" description="Helical" evidence="8">
    <location>
        <begin position="189"/>
        <end position="222"/>
    </location>
</feature>
<organism evidence="10 11">
    <name type="scientific">Phreatobacter stygius</name>
    <dbReference type="NCBI Taxonomy" id="1940610"/>
    <lineage>
        <taxon>Bacteria</taxon>
        <taxon>Pseudomonadati</taxon>
        <taxon>Pseudomonadota</taxon>
        <taxon>Alphaproteobacteria</taxon>
        <taxon>Hyphomicrobiales</taxon>
        <taxon>Phreatobacteraceae</taxon>
        <taxon>Phreatobacter</taxon>
    </lineage>
</organism>
<proteinExistence type="predicted"/>
<keyword evidence="7 8" id="KW-0472">Membrane</keyword>
<feature type="transmembrane region" description="Helical" evidence="8">
    <location>
        <begin position="351"/>
        <end position="369"/>
    </location>
</feature>
<dbReference type="OrthoDB" id="7671407at2"/>
<dbReference type="GO" id="GO:0005886">
    <property type="term" value="C:plasma membrane"/>
    <property type="evidence" value="ECO:0007669"/>
    <property type="project" value="UniProtKB-SubCell"/>
</dbReference>
<feature type="transmembrane region" description="Helical" evidence="8">
    <location>
        <begin position="45"/>
        <end position="67"/>
    </location>
</feature>
<evidence type="ECO:0000256" key="8">
    <source>
        <dbReference type="SAM" id="Phobius"/>
    </source>
</evidence>
<dbReference type="PANTHER" id="PTHR33908:SF9">
    <property type="entry name" value="BLL5595 PROTEIN"/>
    <property type="match status" value="1"/>
</dbReference>
<evidence type="ECO:0000256" key="5">
    <source>
        <dbReference type="ARBA" id="ARBA00022692"/>
    </source>
</evidence>
<dbReference type="PANTHER" id="PTHR33908">
    <property type="entry name" value="MANNOSYLTRANSFERASE YKCB-RELATED"/>
    <property type="match status" value="1"/>
</dbReference>
<feature type="domain" description="Glycosyltransferase RgtA/B/C/D-like" evidence="9">
    <location>
        <begin position="89"/>
        <end position="250"/>
    </location>
</feature>
<dbReference type="EMBL" id="CP039690">
    <property type="protein sequence ID" value="QCI63548.1"/>
    <property type="molecule type" value="Genomic_DNA"/>
</dbReference>
<evidence type="ECO:0000313" key="11">
    <source>
        <dbReference type="Proteomes" id="UP000298781"/>
    </source>
</evidence>
<feature type="transmembrane region" description="Helical" evidence="8">
    <location>
        <begin position="234"/>
        <end position="252"/>
    </location>
</feature>
<dbReference type="GO" id="GO:0016763">
    <property type="term" value="F:pentosyltransferase activity"/>
    <property type="evidence" value="ECO:0007669"/>
    <property type="project" value="TreeGrafter"/>
</dbReference>
<protein>
    <submittedName>
        <fullName evidence="10">Glycosyltransferase family 39 protein</fullName>
    </submittedName>
</protein>
<evidence type="ECO:0000256" key="6">
    <source>
        <dbReference type="ARBA" id="ARBA00022989"/>
    </source>
</evidence>
<feature type="transmembrane region" description="Helical" evidence="8">
    <location>
        <begin position="140"/>
        <end position="161"/>
    </location>
</feature>